<sequence>MQQGLFYFIAMLAFCSMIAAFHFCPEAVIFNVFSSLFAALLGYRSYTRWALLLCCINVLAMTFCPLLDTGGWLSLRGAVVFVCCIMFFAIAFGCNKEGEQNKRFYY</sequence>
<dbReference type="OrthoDB" id="6312687at2"/>
<keyword evidence="1" id="KW-0472">Membrane</keyword>
<feature type="transmembrane region" description="Helical" evidence="1">
    <location>
        <begin position="50"/>
        <end position="68"/>
    </location>
</feature>
<proteinExistence type="predicted"/>
<keyword evidence="1" id="KW-0812">Transmembrane</keyword>
<keyword evidence="1" id="KW-1133">Transmembrane helix</keyword>
<feature type="transmembrane region" description="Helical" evidence="1">
    <location>
        <begin position="27"/>
        <end position="43"/>
    </location>
</feature>
<dbReference type="Pfam" id="PF19983">
    <property type="entry name" value="DUF6419"/>
    <property type="match status" value="1"/>
</dbReference>
<protein>
    <submittedName>
        <fullName evidence="2">Uncharacterized protein</fullName>
    </submittedName>
</protein>
<accession>A0A2A5JUP8</accession>
<dbReference type="AlphaFoldDB" id="A0A2A5JUP8"/>
<comment type="caution">
    <text evidence="2">The sequence shown here is derived from an EMBL/GenBank/DDBJ whole genome shotgun (WGS) entry which is preliminary data.</text>
</comment>
<dbReference type="InterPro" id="IPR046304">
    <property type="entry name" value="DUF6419"/>
</dbReference>
<dbReference type="EMBL" id="NKHF01000011">
    <property type="protein sequence ID" value="PCK33204.1"/>
    <property type="molecule type" value="Genomic_DNA"/>
</dbReference>
<dbReference type="RefSeq" id="WP_099640645.1">
    <property type="nucleotide sequence ID" value="NZ_JAQPZX010000017.1"/>
</dbReference>
<name>A0A2A5JUP8_PSEO7</name>
<evidence type="ECO:0000256" key="1">
    <source>
        <dbReference type="SAM" id="Phobius"/>
    </source>
</evidence>
<reference evidence="3" key="1">
    <citation type="journal article" date="2019" name="Genome Announc.">
        <title>Draft Genome Sequence of Pseudoalteromonas piscicida Strain 36Y ROTHPW, an Hypersaline Seawater Isolate from the South Coast of Sonora, Mexico.</title>
        <authorList>
            <person name="Sanchez-Diaz R."/>
            <person name="Molina-Garza Z.J."/>
            <person name="Cruz-Suarez L.E."/>
            <person name="Selvin J."/>
            <person name="Kiran G.S."/>
            <person name="Ibarra-Gamez J.C."/>
            <person name="Gomez-Gil B."/>
            <person name="Galaviz-Silva L."/>
        </authorList>
    </citation>
    <scope>NUCLEOTIDE SEQUENCE [LARGE SCALE GENOMIC DNA]</scope>
    <source>
        <strain evidence="3">36Y_RITHPW</strain>
    </source>
</reference>
<feature type="transmembrane region" description="Helical" evidence="1">
    <location>
        <begin position="74"/>
        <end position="94"/>
    </location>
</feature>
<evidence type="ECO:0000313" key="3">
    <source>
        <dbReference type="Proteomes" id="UP000228621"/>
    </source>
</evidence>
<evidence type="ECO:0000313" key="2">
    <source>
        <dbReference type="EMBL" id="PCK33204.1"/>
    </source>
</evidence>
<dbReference type="Proteomes" id="UP000228621">
    <property type="component" value="Unassembled WGS sequence"/>
</dbReference>
<feature type="transmembrane region" description="Helical" evidence="1">
    <location>
        <begin position="5"/>
        <end position="21"/>
    </location>
</feature>
<organism evidence="2 3">
    <name type="scientific">Pseudoalteromonas piscicida</name>
    <dbReference type="NCBI Taxonomy" id="43662"/>
    <lineage>
        <taxon>Bacteria</taxon>
        <taxon>Pseudomonadati</taxon>
        <taxon>Pseudomonadota</taxon>
        <taxon>Gammaproteobacteria</taxon>
        <taxon>Alteromonadales</taxon>
        <taxon>Pseudoalteromonadaceae</taxon>
        <taxon>Pseudoalteromonas</taxon>
    </lineage>
</organism>
<gene>
    <name evidence="2" type="ORF">CEX98_02970</name>
</gene>
<keyword evidence="3" id="KW-1185">Reference proteome</keyword>